<dbReference type="AlphaFoldDB" id="A0ABD1FRG9"/>
<evidence type="ECO:0000313" key="3">
    <source>
        <dbReference type="Proteomes" id="UP001567538"/>
    </source>
</evidence>
<accession>A0ABD1FRG9</accession>
<feature type="chain" id="PRO_5044853528" description="Secreted protein" evidence="1">
    <location>
        <begin position="24"/>
        <end position="161"/>
    </location>
</feature>
<keyword evidence="1" id="KW-0732">Signal</keyword>
<comment type="caution">
    <text evidence="2">The sequence shown here is derived from an EMBL/GenBank/DDBJ whole genome shotgun (WGS) entry which is preliminary data.</text>
</comment>
<dbReference type="EMBL" id="JBEAFC010000012">
    <property type="protein sequence ID" value="KAL1534448.1"/>
    <property type="molecule type" value="Genomic_DNA"/>
</dbReference>
<organism evidence="2 3">
    <name type="scientific">Salvia divinorum</name>
    <name type="common">Maria pastora</name>
    <name type="synonym">Diviner's sage</name>
    <dbReference type="NCBI Taxonomy" id="28513"/>
    <lineage>
        <taxon>Eukaryota</taxon>
        <taxon>Viridiplantae</taxon>
        <taxon>Streptophyta</taxon>
        <taxon>Embryophyta</taxon>
        <taxon>Tracheophyta</taxon>
        <taxon>Spermatophyta</taxon>
        <taxon>Magnoliopsida</taxon>
        <taxon>eudicotyledons</taxon>
        <taxon>Gunneridae</taxon>
        <taxon>Pentapetalae</taxon>
        <taxon>asterids</taxon>
        <taxon>lamiids</taxon>
        <taxon>Lamiales</taxon>
        <taxon>Lamiaceae</taxon>
        <taxon>Nepetoideae</taxon>
        <taxon>Mentheae</taxon>
        <taxon>Salviinae</taxon>
        <taxon>Salvia</taxon>
        <taxon>Salvia subgen. Calosphace</taxon>
    </lineage>
</organism>
<protein>
    <recommendedName>
        <fullName evidence="4">Secreted protein</fullName>
    </recommendedName>
</protein>
<evidence type="ECO:0000313" key="2">
    <source>
        <dbReference type="EMBL" id="KAL1534448.1"/>
    </source>
</evidence>
<sequence>MGYKQSPSLIMAALLLWTPLAYGQLMPDIPLDIVSGRICCTSTGNCALGSVGIPGGRVSLNYATLLGTLVSAAQGAISPTGDFNFNLRRNITPGLFGSVNGILPYKVVVNLPLNSTVCPILNTVNGTLIGVPIPQFAVSNAVFGFINYYVVRVFNIVSFGN</sequence>
<dbReference type="Proteomes" id="UP001567538">
    <property type="component" value="Unassembled WGS sequence"/>
</dbReference>
<feature type="signal peptide" evidence="1">
    <location>
        <begin position="1"/>
        <end position="23"/>
    </location>
</feature>
<name>A0ABD1FRG9_SALDI</name>
<evidence type="ECO:0008006" key="4">
    <source>
        <dbReference type="Google" id="ProtNLM"/>
    </source>
</evidence>
<proteinExistence type="predicted"/>
<reference evidence="2 3" key="1">
    <citation type="submission" date="2024-06" db="EMBL/GenBank/DDBJ databases">
        <title>A chromosome level genome sequence of Diviner's sage (Salvia divinorum).</title>
        <authorList>
            <person name="Ford S.A."/>
            <person name="Ro D.-K."/>
            <person name="Ness R.W."/>
            <person name="Phillips M.A."/>
        </authorList>
    </citation>
    <scope>NUCLEOTIDE SEQUENCE [LARGE SCALE GENOMIC DNA]</scope>
    <source>
        <strain evidence="2">SAF-2024a</strain>
        <tissue evidence="2">Leaf</tissue>
    </source>
</reference>
<gene>
    <name evidence="2" type="ORF">AAHA92_30623</name>
</gene>
<evidence type="ECO:0000256" key="1">
    <source>
        <dbReference type="SAM" id="SignalP"/>
    </source>
</evidence>
<keyword evidence="3" id="KW-1185">Reference proteome</keyword>